<accession>A0A9P5STM5</accession>
<protein>
    <submittedName>
        <fullName evidence="2">Uncharacterized protein</fullName>
    </submittedName>
</protein>
<evidence type="ECO:0000256" key="1">
    <source>
        <dbReference type="SAM" id="MobiDB-lite"/>
    </source>
</evidence>
<reference evidence="2" key="1">
    <citation type="journal article" date="2020" name="Fungal Divers.">
        <title>Resolving the Mortierellaceae phylogeny through synthesis of multi-gene phylogenetics and phylogenomics.</title>
        <authorList>
            <person name="Vandepol N."/>
            <person name="Liber J."/>
            <person name="Desiro A."/>
            <person name="Na H."/>
            <person name="Kennedy M."/>
            <person name="Barry K."/>
            <person name="Grigoriev I.V."/>
            <person name="Miller A.N."/>
            <person name="O'Donnell K."/>
            <person name="Stajich J.E."/>
            <person name="Bonito G."/>
        </authorList>
    </citation>
    <scope>NUCLEOTIDE SEQUENCE</scope>
    <source>
        <strain evidence="2">NVP1</strain>
    </source>
</reference>
<sequence>MMIKEPISTEDGSAPKFESTLVIAFPDVSMAGPRVLLSSSSQSTESNRHSITAWSQYCTPPPSRKKKTTTTSTHKDNIPKIVYSASAASTNLGLLTVTVAPPTTEQASHLCEAIVSHARESGTRYIIIVAASNFTSQTSETQIIQLHNAASLPLKPVQNNVSLGDHILNTFLTLLTFSDIPTTILVQPAKKGSSIRDTKAVIENLTGALSAAVGSTNSHIFSASRAIAFDSFQREEEEAVESMMYL</sequence>
<comment type="caution">
    <text evidence="2">The sequence shown here is derived from an EMBL/GenBank/DDBJ whole genome shotgun (WGS) entry which is preliminary data.</text>
</comment>
<evidence type="ECO:0000313" key="2">
    <source>
        <dbReference type="EMBL" id="KAF9336469.1"/>
    </source>
</evidence>
<evidence type="ECO:0000313" key="3">
    <source>
        <dbReference type="Proteomes" id="UP000696485"/>
    </source>
</evidence>
<dbReference type="Proteomes" id="UP000696485">
    <property type="component" value="Unassembled WGS sequence"/>
</dbReference>
<feature type="region of interest" description="Disordered" evidence="1">
    <location>
        <begin position="54"/>
        <end position="73"/>
    </location>
</feature>
<organism evidence="2 3">
    <name type="scientific">Podila minutissima</name>
    <dbReference type="NCBI Taxonomy" id="64525"/>
    <lineage>
        <taxon>Eukaryota</taxon>
        <taxon>Fungi</taxon>
        <taxon>Fungi incertae sedis</taxon>
        <taxon>Mucoromycota</taxon>
        <taxon>Mortierellomycotina</taxon>
        <taxon>Mortierellomycetes</taxon>
        <taxon>Mortierellales</taxon>
        <taxon>Mortierellaceae</taxon>
        <taxon>Podila</taxon>
    </lineage>
</organism>
<keyword evidence="3" id="KW-1185">Reference proteome</keyword>
<dbReference type="EMBL" id="JAAAUY010000059">
    <property type="protein sequence ID" value="KAF9336469.1"/>
    <property type="molecule type" value="Genomic_DNA"/>
</dbReference>
<name>A0A9P5STM5_9FUNG</name>
<proteinExistence type="predicted"/>
<gene>
    <name evidence="2" type="ORF">BG006_008596</name>
</gene>
<dbReference type="AlphaFoldDB" id="A0A9P5STM5"/>